<dbReference type="InterPro" id="IPR001451">
    <property type="entry name" value="Hexapep"/>
</dbReference>
<dbReference type="Proteomes" id="UP000005632">
    <property type="component" value="Chromosome"/>
</dbReference>
<evidence type="ECO:0000313" key="2">
    <source>
        <dbReference type="EMBL" id="AEV29454.1"/>
    </source>
</evidence>
<feature type="transmembrane region" description="Helical" evidence="1">
    <location>
        <begin position="6"/>
        <end position="24"/>
    </location>
</feature>
<dbReference type="EMBL" id="CP003155">
    <property type="protein sequence ID" value="AEV29454.1"/>
    <property type="molecule type" value="Genomic_DNA"/>
</dbReference>
<organism evidence="2 3">
    <name type="scientific">Sphaerochaeta pleomorpha (strain ATCC BAA-1885 / DSM 22778 / Grapes)</name>
    <dbReference type="NCBI Taxonomy" id="158190"/>
    <lineage>
        <taxon>Bacteria</taxon>
        <taxon>Pseudomonadati</taxon>
        <taxon>Spirochaetota</taxon>
        <taxon>Spirochaetia</taxon>
        <taxon>Spirochaetales</taxon>
        <taxon>Sphaerochaetaceae</taxon>
        <taxon>Sphaerochaeta</taxon>
    </lineage>
</organism>
<keyword evidence="1" id="KW-0812">Transmembrane</keyword>
<dbReference type="GO" id="GO:0016746">
    <property type="term" value="F:acyltransferase activity"/>
    <property type="evidence" value="ECO:0007669"/>
    <property type="project" value="UniProtKB-KW"/>
</dbReference>
<keyword evidence="3" id="KW-1185">Reference proteome</keyword>
<dbReference type="PANTHER" id="PTHR23416">
    <property type="entry name" value="SIALIC ACID SYNTHASE-RELATED"/>
    <property type="match status" value="1"/>
</dbReference>
<keyword evidence="1" id="KW-0472">Membrane</keyword>
<gene>
    <name evidence="2" type="ordered locus">SpiGrapes_1648</name>
</gene>
<sequence length="191" mass="21153">MNCEKVGVFTLSSCIIALFFSFFYDKKYLHGKYFDYKAMGWVWAWKSLSARSIVENYKVPWPVNPKSIVTGYQNITFDIDSIHIFQTPGCYWQARDGKITIGKNCFVAPNVGIITTNHDINDPSKHITGKDIIILDNCWIGMNAVVLPGVVLGEHTVVAAGAIVTKSFPEGHCVVAGVPAVKIKDIPKVLS</sequence>
<dbReference type="InterPro" id="IPR051159">
    <property type="entry name" value="Hexapeptide_acetyltransf"/>
</dbReference>
<dbReference type="KEGG" id="sgp:SpiGrapes_1648"/>
<dbReference type="SUPFAM" id="SSF51161">
    <property type="entry name" value="Trimeric LpxA-like enzymes"/>
    <property type="match status" value="1"/>
</dbReference>
<dbReference type="HOGENOM" id="CLU_051638_7_4_12"/>
<evidence type="ECO:0000313" key="3">
    <source>
        <dbReference type="Proteomes" id="UP000005632"/>
    </source>
</evidence>
<dbReference type="InterPro" id="IPR011004">
    <property type="entry name" value="Trimer_LpxA-like_sf"/>
</dbReference>
<proteinExistence type="predicted"/>
<dbReference type="STRING" id="158190.SpiGrapes_1648"/>
<dbReference type="AlphaFoldDB" id="G8QWF6"/>
<keyword evidence="2" id="KW-0012">Acyltransferase</keyword>
<accession>G8QWF6</accession>
<dbReference type="eggNOG" id="COG0110">
    <property type="taxonomic scope" value="Bacteria"/>
</dbReference>
<protein>
    <submittedName>
        <fullName evidence="2">Acyltransferase family protein</fullName>
    </submittedName>
</protein>
<dbReference type="Pfam" id="PF00132">
    <property type="entry name" value="Hexapep"/>
    <property type="match status" value="1"/>
</dbReference>
<evidence type="ECO:0000256" key="1">
    <source>
        <dbReference type="SAM" id="Phobius"/>
    </source>
</evidence>
<keyword evidence="2" id="KW-0808">Transferase</keyword>
<name>G8QWF6_SPHPG</name>
<keyword evidence="1" id="KW-1133">Transmembrane helix</keyword>
<dbReference type="Gene3D" id="2.160.10.10">
    <property type="entry name" value="Hexapeptide repeat proteins"/>
    <property type="match status" value="1"/>
</dbReference>
<dbReference type="CDD" id="cd04647">
    <property type="entry name" value="LbH_MAT_like"/>
    <property type="match status" value="1"/>
</dbReference>
<dbReference type="RefSeq" id="WP_014270299.1">
    <property type="nucleotide sequence ID" value="NC_016633.1"/>
</dbReference>
<reference evidence="2 3" key="1">
    <citation type="submission" date="2011-11" db="EMBL/GenBank/DDBJ databases">
        <title>Complete sequence of Spirochaeta sp. grapes.</title>
        <authorList>
            <consortium name="US DOE Joint Genome Institute"/>
            <person name="Lucas S."/>
            <person name="Han J."/>
            <person name="Lapidus A."/>
            <person name="Cheng J.-F."/>
            <person name="Goodwin L."/>
            <person name="Pitluck S."/>
            <person name="Peters L."/>
            <person name="Ovchinnikova G."/>
            <person name="Munk A.C."/>
            <person name="Detter J.C."/>
            <person name="Han C."/>
            <person name="Tapia R."/>
            <person name="Land M."/>
            <person name="Hauser L."/>
            <person name="Kyrpides N."/>
            <person name="Ivanova N."/>
            <person name="Pagani I."/>
            <person name="Ritalahtilisa K."/>
            <person name="Loeffler F."/>
            <person name="Woyke T."/>
        </authorList>
    </citation>
    <scope>NUCLEOTIDE SEQUENCE [LARGE SCALE GENOMIC DNA]</scope>
    <source>
        <strain evidence="3">ATCC BAA-1885 / DSM 22778 / Grapes</strain>
    </source>
</reference>